<sequence length="377" mass="39056">MSQAQDELVARATDPNAELSTLHELAQNYPGLRPFIAANPRTYPALLDWLGSLGDADVNAVLASRTESGTDAAMETAHRLRGRDPQATQAFPGGLPPVDPAATAAMPAAGAAVQPQYQQTQYQQPAQPSYQQQYAQQPQPQYQQEARPQYQTAQQPAQPASEETLFGVGTPEHDEEHRSSTWLWVLGAIAVVAVVALVVWFLSSNHGGSEPASSATHGTVSTQAGPAASVPMAEASSSAPESASPTPSATASDAIKYPAPNDADTMSSFTAPSGNITCNLGQDSVSCSIDEHSFVPTDGSCDDSADKPFTVSVGKDSGASGNCDSGYSTSGATLSYGASAKNGSFACTSSESGIECWSQVSGKGFTLSRTEASATSR</sequence>
<feature type="region of interest" description="Disordered" evidence="1">
    <location>
        <begin position="68"/>
        <end position="102"/>
    </location>
</feature>
<feature type="region of interest" description="Disordered" evidence="1">
    <location>
        <begin position="116"/>
        <end position="174"/>
    </location>
</feature>
<dbReference type="KEGG" id="ard:AXF14_05900"/>
<feature type="compositionally biased region" description="Polar residues" evidence="1">
    <location>
        <begin position="208"/>
        <end position="224"/>
    </location>
</feature>
<feature type="compositionally biased region" description="Low complexity" evidence="1">
    <location>
        <begin position="116"/>
        <end position="160"/>
    </location>
</feature>
<dbReference type="STRING" id="111015.AXF14_05900"/>
<proteinExistence type="predicted"/>
<evidence type="ECO:0000313" key="5">
    <source>
        <dbReference type="Proteomes" id="UP000065220"/>
    </source>
</evidence>
<keyword evidence="2" id="KW-0812">Transmembrane</keyword>
<accession>A0A0X8JE66</accession>
<evidence type="ECO:0000259" key="3">
    <source>
        <dbReference type="Pfam" id="PF25591"/>
    </source>
</evidence>
<dbReference type="OrthoDB" id="5179995at2"/>
<feature type="transmembrane region" description="Helical" evidence="2">
    <location>
        <begin position="182"/>
        <end position="202"/>
    </location>
</feature>
<keyword evidence="5" id="KW-1185">Reference proteome</keyword>
<reference evidence="5" key="1">
    <citation type="submission" date="2016-02" db="EMBL/GenBank/DDBJ databases">
        <authorList>
            <person name="Holder M.E."/>
            <person name="Ajami N.J."/>
            <person name="Petrosino J.F."/>
        </authorList>
    </citation>
    <scope>NUCLEOTIDE SEQUENCE [LARGE SCALE GENOMIC DNA]</scope>
    <source>
        <strain evidence="5">CCUG 36733</strain>
    </source>
</reference>
<dbReference type="Proteomes" id="UP000065220">
    <property type="component" value="Chromosome"/>
</dbReference>
<evidence type="ECO:0000256" key="2">
    <source>
        <dbReference type="SAM" id="Phobius"/>
    </source>
</evidence>
<name>A0A0X8JE66_ACTRD</name>
<feature type="region of interest" description="Disordered" evidence="1">
    <location>
        <begin position="208"/>
        <end position="255"/>
    </location>
</feature>
<dbReference type="RefSeq" id="WP_067941626.1">
    <property type="nucleotide sequence ID" value="NZ_CP014228.1"/>
</dbReference>
<organism evidence="4 5">
    <name type="scientific">Actinomyces radicidentis</name>
    <dbReference type="NCBI Taxonomy" id="111015"/>
    <lineage>
        <taxon>Bacteria</taxon>
        <taxon>Bacillati</taxon>
        <taxon>Actinomycetota</taxon>
        <taxon>Actinomycetes</taxon>
        <taxon>Actinomycetales</taxon>
        <taxon>Actinomycetaceae</taxon>
        <taxon>Actinomyces</taxon>
    </lineage>
</organism>
<dbReference type="AlphaFoldDB" id="A0A0X8JE66"/>
<dbReference type="InterPro" id="IPR057893">
    <property type="entry name" value="LRV_2"/>
</dbReference>
<evidence type="ECO:0000313" key="4">
    <source>
        <dbReference type="EMBL" id="AMD87202.1"/>
    </source>
</evidence>
<dbReference type="Pfam" id="PF25591">
    <property type="entry name" value="LRV_2"/>
    <property type="match status" value="1"/>
</dbReference>
<feature type="compositionally biased region" description="Low complexity" evidence="1">
    <location>
        <begin position="226"/>
        <end position="252"/>
    </location>
</feature>
<protein>
    <recommendedName>
        <fullName evidence="3">Leucine rich repeat variant domain-containing protein</fullName>
    </recommendedName>
</protein>
<feature type="domain" description="Leucine rich repeat variant" evidence="3">
    <location>
        <begin position="8"/>
        <end position="65"/>
    </location>
</feature>
<evidence type="ECO:0000256" key="1">
    <source>
        <dbReference type="SAM" id="MobiDB-lite"/>
    </source>
</evidence>
<keyword evidence="2" id="KW-0472">Membrane</keyword>
<gene>
    <name evidence="4" type="ORF">AXF14_05900</name>
</gene>
<dbReference type="EMBL" id="CP014228">
    <property type="protein sequence ID" value="AMD87202.1"/>
    <property type="molecule type" value="Genomic_DNA"/>
</dbReference>
<keyword evidence="2" id="KW-1133">Transmembrane helix</keyword>